<dbReference type="PANTHER" id="PTHR30258">
    <property type="entry name" value="TYPE II SECRETION SYSTEM PROTEIN GSPE-RELATED"/>
    <property type="match status" value="1"/>
</dbReference>
<dbReference type="SUPFAM" id="SSF52540">
    <property type="entry name" value="P-loop containing nucleoside triphosphate hydrolases"/>
    <property type="match status" value="1"/>
</dbReference>
<name>A0ABP6YVT0_9ACTN</name>
<evidence type="ECO:0000256" key="2">
    <source>
        <dbReference type="ARBA" id="ARBA00022741"/>
    </source>
</evidence>
<dbReference type="Gene3D" id="3.30.300.160">
    <property type="entry name" value="Type II secretion system, protein E, N-terminal domain"/>
    <property type="match status" value="1"/>
</dbReference>
<keyword evidence="2" id="KW-0547">Nucleotide-binding</keyword>
<evidence type="ECO:0000259" key="4">
    <source>
        <dbReference type="PROSITE" id="PS00662"/>
    </source>
</evidence>
<keyword evidence="3" id="KW-0067">ATP-binding</keyword>
<comment type="similarity">
    <text evidence="1">Belongs to the GSP E family.</text>
</comment>
<accession>A0ABP6YVT0</accession>
<dbReference type="InterPro" id="IPR027417">
    <property type="entry name" value="P-loop_NTPase"/>
</dbReference>
<dbReference type="Gene3D" id="3.30.450.90">
    <property type="match status" value="1"/>
</dbReference>
<dbReference type="Pfam" id="PF05157">
    <property type="entry name" value="MshEN"/>
    <property type="match status" value="1"/>
</dbReference>
<organism evidence="5 6">
    <name type="scientific">Kineosporia mesophila</name>
    <dbReference type="NCBI Taxonomy" id="566012"/>
    <lineage>
        <taxon>Bacteria</taxon>
        <taxon>Bacillati</taxon>
        <taxon>Actinomycetota</taxon>
        <taxon>Actinomycetes</taxon>
        <taxon>Kineosporiales</taxon>
        <taxon>Kineosporiaceae</taxon>
        <taxon>Kineosporia</taxon>
    </lineage>
</organism>
<protein>
    <recommendedName>
        <fullName evidence="4">Bacterial type II secretion system protein E domain-containing protein</fullName>
    </recommendedName>
</protein>
<gene>
    <name evidence="5" type="ORF">GCM10022223_01880</name>
</gene>
<feature type="domain" description="Bacterial type II secretion system protein E" evidence="4">
    <location>
        <begin position="372"/>
        <end position="386"/>
    </location>
</feature>
<dbReference type="PANTHER" id="PTHR30258:SF29">
    <property type="entry name" value="MSHA PILUS ASSEMBLY ATPASE MSHE"/>
    <property type="match status" value="1"/>
</dbReference>
<dbReference type="InterPro" id="IPR001482">
    <property type="entry name" value="T2SS/T4SS_dom"/>
</dbReference>
<dbReference type="Proteomes" id="UP001501074">
    <property type="component" value="Unassembled WGS sequence"/>
</dbReference>
<dbReference type="EMBL" id="BAAAZO010000001">
    <property type="protein sequence ID" value="GAA3590984.1"/>
    <property type="molecule type" value="Genomic_DNA"/>
</dbReference>
<keyword evidence="6" id="KW-1185">Reference proteome</keyword>
<evidence type="ECO:0000256" key="1">
    <source>
        <dbReference type="ARBA" id="ARBA00006611"/>
    </source>
</evidence>
<proteinExistence type="inferred from homology"/>
<dbReference type="SMART" id="SM00382">
    <property type="entry name" value="AAA"/>
    <property type="match status" value="1"/>
</dbReference>
<evidence type="ECO:0000313" key="5">
    <source>
        <dbReference type="EMBL" id="GAA3590984.1"/>
    </source>
</evidence>
<dbReference type="InterPro" id="IPR007831">
    <property type="entry name" value="T2SS_GspE_N"/>
</dbReference>
<evidence type="ECO:0000313" key="6">
    <source>
        <dbReference type="Proteomes" id="UP001501074"/>
    </source>
</evidence>
<dbReference type="Pfam" id="PF00437">
    <property type="entry name" value="T2SSE"/>
    <property type="match status" value="1"/>
</dbReference>
<evidence type="ECO:0000256" key="3">
    <source>
        <dbReference type="ARBA" id="ARBA00022840"/>
    </source>
</evidence>
<reference evidence="6" key="1">
    <citation type="journal article" date="2019" name="Int. J. Syst. Evol. Microbiol.">
        <title>The Global Catalogue of Microorganisms (GCM) 10K type strain sequencing project: providing services to taxonomists for standard genome sequencing and annotation.</title>
        <authorList>
            <consortium name="The Broad Institute Genomics Platform"/>
            <consortium name="The Broad Institute Genome Sequencing Center for Infectious Disease"/>
            <person name="Wu L."/>
            <person name="Ma J."/>
        </authorList>
    </citation>
    <scope>NUCLEOTIDE SEQUENCE [LARGE SCALE GENOMIC DNA]</scope>
    <source>
        <strain evidence="6">JCM 16902</strain>
    </source>
</reference>
<sequence length="611" mass="65676">MLVDSGLLTAAQLDLALADQRRPDAPRRRLGQVVSDLGFATERDVAEALAKLLGLQIVDLSRTMPAPDVVRLLPRAVAERTRVLVLDRTSKGLLVAAADPTNVLALDDVKLYTRSADITVMVATDSQIRDQLARAWSLGSDSSAVSMAEESVEEDEADLSSLGGSADDEAPIVKLVNRIFGDAVRLRASDIHVEVQREVLRVRYRIDGLLRDVMNAPRRIATSVISRIKIMSGLDISERRIPQDGRTRIVVEGMSIDCRVSTLPSLHGEKVVIRLLTRGDEVPTLSQLGFEPDQLANFEASLAVPQGLVLITGPTGSGKTNTLYSAIAQISDPEKNIVTLEDPVEVQLPGITQVGANAKIGMTFAAGLRSILRQDPDIILVGEVRDEETAELALTASITGHLVLTTLHTNSAVAALTRLVDMGVEPFLVASSLTCAIAQRLVRTPCASCIAPYIPTQDTLTVLGLLPSDLEGATPMKGIGCPECGGTGYKGRTAVYEVLVVDNTMRQVLMKDASEGSISAAARQAGMSTLRNSGLAKARQGKTTYEEVIRVTHSDSEATHSCPKCGKHVSEDMVACPYCATNLDRGHCQNCTRALEEDWRVCPYCRTVVVT</sequence>
<dbReference type="CDD" id="cd01129">
    <property type="entry name" value="PulE-GspE-like"/>
    <property type="match status" value="1"/>
</dbReference>
<comment type="caution">
    <text evidence="5">The sequence shown here is derived from an EMBL/GenBank/DDBJ whole genome shotgun (WGS) entry which is preliminary data.</text>
</comment>
<dbReference type="SUPFAM" id="SSF160246">
    <property type="entry name" value="EspE N-terminal domain-like"/>
    <property type="match status" value="1"/>
</dbReference>
<dbReference type="InterPro" id="IPR003593">
    <property type="entry name" value="AAA+_ATPase"/>
</dbReference>
<dbReference type="InterPro" id="IPR037257">
    <property type="entry name" value="T2SS_E_N_sf"/>
</dbReference>
<dbReference type="InterPro" id="IPR025874">
    <property type="entry name" value="DZR"/>
</dbReference>
<dbReference type="Pfam" id="PF12773">
    <property type="entry name" value="DZR"/>
    <property type="match status" value="1"/>
</dbReference>
<dbReference type="Gene3D" id="3.40.50.300">
    <property type="entry name" value="P-loop containing nucleotide triphosphate hydrolases"/>
    <property type="match status" value="1"/>
</dbReference>
<dbReference type="PROSITE" id="PS00662">
    <property type="entry name" value="T2SP_E"/>
    <property type="match status" value="1"/>
</dbReference>